<keyword evidence="13" id="KW-1185">Reference proteome</keyword>
<feature type="transmembrane region" description="Helical" evidence="9">
    <location>
        <begin position="489"/>
        <end position="508"/>
    </location>
</feature>
<dbReference type="Pfam" id="PF06808">
    <property type="entry name" value="DctM"/>
    <property type="match status" value="1"/>
</dbReference>
<accession>A3VDL8</accession>
<feature type="domain" description="Tripartite ATP-independent periplasmic transporters DctQ component" evidence="10">
    <location>
        <begin position="33"/>
        <end position="159"/>
    </location>
</feature>
<feature type="transmembrane region" description="Helical" evidence="9">
    <location>
        <begin position="20"/>
        <end position="38"/>
    </location>
</feature>
<feature type="transmembrane region" description="Helical" evidence="9">
    <location>
        <begin position="426"/>
        <end position="446"/>
    </location>
</feature>
<dbReference type="STRING" id="314271.RB2654_02799"/>
<comment type="caution">
    <text evidence="12">The sequence shown here is derived from an EMBL/GenBank/DDBJ whole genome shotgun (WGS) entry which is preliminary data.</text>
</comment>
<dbReference type="HOGENOM" id="CLU_019824_2_1_5"/>
<feature type="domain" description="TRAP C4-dicarboxylate transport system permease DctM subunit" evidence="11">
    <location>
        <begin position="218"/>
        <end position="630"/>
    </location>
</feature>
<dbReference type="GO" id="GO:0005886">
    <property type="term" value="C:plasma membrane"/>
    <property type="evidence" value="ECO:0007669"/>
    <property type="project" value="UniProtKB-SubCell"/>
</dbReference>
<reference evidence="12 13" key="1">
    <citation type="journal article" date="2010" name="J. Bacteriol.">
        <title>Genome sequences of Pelagibaca bermudensis HTCC2601T and Maritimibacter alkaliphilus HTCC2654T, the type strains of two marine Roseobacter genera.</title>
        <authorList>
            <person name="Thrash J.C."/>
            <person name="Cho J.C."/>
            <person name="Ferriera S."/>
            <person name="Johnson J."/>
            <person name="Vergin K.L."/>
            <person name="Giovannoni S.J."/>
        </authorList>
    </citation>
    <scope>NUCLEOTIDE SEQUENCE [LARGE SCALE GENOMIC DNA]</scope>
    <source>
        <strain evidence="12 13">HTCC2654</strain>
    </source>
</reference>
<feature type="transmembrane region" description="Helical" evidence="9">
    <location>
        <begin position="270"/>
        <end position="292"/>
    </location>
</feature>
<keyword evidence="7 9" id="KW-0472">Membrane</keyword>
<evidence type="ECO:0000256" key="2">
    <source>
        <dbReference type="ARBA" id="ARBA00022448"/>
    </source>
</evidence>
<feature type="transmembrane region" description="Helical" evidence="9">
    <location>
        <begin position="171"/>
        <end position="193"/>
    </location>
</feature>
<keyword evidence="2 8" id="KW-0813">Transport</keyword>
<feature type="transmembrane region" description="Helical" evidence="9">
    <location>
        <begin position="139"/>
        <end position="159"/>
    </location>
</feature>
<organism evidence="12 13">
    <name type="scientific">Maritimibacter alkaliphilus HTCC2654</name>
    <dbReference type="NCBI Taxonomy" id="314271"/>
    <lineage>
        <taxon>Bacteria</taxon>
        <taxon>Pseudomonadati</taxon>
        <taxon>Pseudomonadota</taxon>
        <taxon>Alphaproteobacteria</taxon>
        <taxon>Rhodobacterales</taxon>
        <taxon>Roseobacteraceae</taxon>
        <taxon>Maritimibacter</taxon>
    </lineage>
</organism>
<evidence type="ECO:0000256" key="8">
    <source>
        <dbReference type="RuleBase" id="RU369079"/>
    </source>
</evidence>
<dbReference type="RefSeq" id="WP_008328490.1">
    <property type="nucleotide sequence ID" value="NZ_CH902578.1"/>
</dbReference>
<dbReference type="Pfam" id="PF04290">
    <property type="entry name" value="DctQ"/>
    <property type="match status" value="1"/>
</dbReference>
<feature type="transmembrane region" description="Helical" evidence="9">
    <location>
        <begin position="205"/>
        <end position="224"/>
    </location>
</feature>
<comment type="function">
    <text evidence="8">Part of the tripartite ATP-independent periplasmic (TRAP) transport system.</text>
</comment>
<evidence type="ECO:0000256" key="4">
    <source>
        <dbReference type="ARBA" id="ARBA00022519"/>
    </source>
</evidence>
<evidence type="ECO:0000259" key="11">
    <source>
        <dbReference type="Pfam" id="PF06808"/>
    </source>
</evidence>
<dbReference type="GO" id="GO:0022857">
    <property type="term" value="F:transmembrane transporter activity"/>
    <property type="evidence" value="ECO:0007669"/>
    <property type="project" value="UniProtKB-UniRule"/>
</dbReference>
<sequence>MTDTTKVRRIALNAEQGTRYLAAVGVVTIVLIAFLTLFDVGLRSLFSTTIRGLNEILILALGVAIAACLPSGAARAVHISLDLVTARLPGHAARALSLMGTVLLTLFLMLVGIEVFQLATTYDSRDQASIILGWQIAPFYYAMATLVLICIPIQIVHAVDAGVEIMRTDRGLWRPVEFVPSILILAVACLVYFDALDLLPGYDWFRSLQAGVAALVFFAMMWALMVMGVPLAASMGIVGFLGTAILLAVGPAGTVVGSEAGKFFTSETLAVLPLFLLMGSFASVAGLSADIYRFANELMRPMRGALAHATIAGCAGFGALTGSSLATAATFGKVALPEMQSRNYDQALATGSVAAGGTLGSLVPPSTALILFALLSEQSIGQLFVAAMIPAALAIALYLVAIKVLLTLRPGLAPEGSPIDGKALLAAAKGCIGAFVLFGAVIGGIYTGIVTDAEAASVGAVGAFLFALFRGRLGGGQLWNVMAETTTTIALIYTLIFGAVTFSFLIAFTQVPAMLSGWIVGMEIGPYGVIALLVVVYLILGMVMDSYAMMVITVPIFLPLVTQMGFDPIWWGVVTVICVEMGMITPPFGMNIFMLSSIAKNVHITTIYRGVAPFVLVDLIKVGALILFPALALWLPSHM</sequence>
<dbReference type="eggNOG" id="COG1593">
    <property type="taxonomic scope" value="Bacteria"/>
</dbReference>
<feature type="transmembrane region" description="Helical" evidence="9">
    <location>
        <begin position="569"/>
        <end position="593"/>
    </location>
</feature>
<evidence type="ECO:0000313" key="12">
    <source>
        <dbReference type="EMBL" id="EAQ13607.1"/>
    </source>
</evidence>
<evidence type="ECO:0000256" key="1">
    <source>
        <dbReference type="ARBA" id="ARBA00004429"/>
    </source>
</evidence>
<proteinExistence type="predicted"/>
<keyword evidence="4 8" id="KW-0997">Cell inner membrane</keyword>
<dbReference type="PANTHER" id="PTHR33362:SF5">
    <property type="entry name" value="C4-DICARBOXYLATE TRAP TRANSPORTER LARGE PERMEASE PROTEIN DCTM"/>
    <property type="match status" value="1"/>
</dbReference>
<dbReference type="NCBIfam" id="TIGR00786">
    <property type="entry name" value="dctM"/>
    <property type="match status" value="1"/>
</dbReference>
<dbReference type="PANTHER" id="PTHR33362">
    <property type="entry name" value="SIALIC ACID TRAP TRANSPORTER PERMEASE PROTEIN SIAT-RELATED"/>
    <property type="match status" value="1"/>
</dbReference>
<dbReference type="InterPro" id="IPR004681">
    <property type="entry name" value="TRAP_DctM"/>
</dbReference>
<gene>
    <name evidence="12" type="ORF">RB2654_02799</name>
</gene>
<keyword evidence="6 9" id="KW-1133">Transmembrane helix</keyword>
<protein>
    <submittedName>
        <fullName evidence="12">TrapT family, dctM subunit, C4-dicarboxylate transport</fullName>
    </submittedName>
</protein>
<dbReference type="AlphaFoldDB" id="A3VDL8"/>
<name>A3VDL8_9RHOB</name>
<feature type="transmembrane region" description="Helical" evidence="9">
    <location>
        <begin position="98"/>
        <end position="119"/>
    </location>
</feature>
<evidence type="ECO:0000259" key="10">
    <source>
        <dbReference type="Pfam" id="PF04290"/>
    </source>
</evidence>
<dbReference type="InterPro" id="IPR010656">
    <property type="entry name" value="DctM"/>
</dbReference>
<evidence type="ECO:0000313" key="13">
    <source>
        <dbReference type="Proteomes" id="UP000002931"/>
    </source>
</evidence>
<evidence type="ECO:0000256" key="7">
    <source>
        <dbReference type="ARBA" id="ARBA00023136"/>
    </source>
</evidence>
<dbReference type="InterPro" id="IPR055348">
    <property type="entry name" value="DctQ"/>
</dbReference>
<feature type="transmembrane region" description="Helical" evidence="9">
    <location>
        <begin position="351"/>
        <end position="376"/>
    </location>
</feature>
<feature type="transmembrane region" description="Helical" evidence="9">
    <location>
        <begin position="304"/>
        <end position="331"/>
    </location>
</feature>
<evidence type="ECO:0000256" key="9">
    <source>
        <dbReference type="SAM" id="Phobius"/>
    </source>
</evidence>
<dbReference type="Proteomes" id="UP000002931">
    <property type="component" value="Unassembled WGS sequence"/>
</dbReference>
<feature type="transmembrane region" description="Helical" evidence="9">
    <location>
        <begin position="231"/>
        <end position="250"/>
    </location>
</feature>
<evidence type="ECO:0000256" key="6">
    <source>
        <dbReference type="ARBA" id="ARBA00022989"/>
    </source>
</evidence>
<feature type="transmembrane region" description="Helical" evidence="9">
    <location>
        <begin position="614"/>
        <end position="635"/>
    </location>
</feature>
<feature type="transmembrane region" description="Helical" evidence="9">
    <location>
        <begin position="529"/>
        <end position="557"/>
    </location>
</feature>
<feature type="transmembrane region" description="Helical" evidence="9">
    <location>
        <begin position="383"/>
        <end position="406"/>
    </location>
</feature>
<evidence type="ECO:0000256" key="5">
    <source>
        <dbReference type="ARBA" id="ARBA00022692"/>
    </source>
</evidence>
<evidence type="ECO:0000256" key="3">
    <source>
        <dbReference type="ARBA" id="ARBA00022475"/>
    </source>
</evidence>
<comment type="subcellular location">
    <subcellularLocation>
        <location evidence="1 8">Cell inner membrane</location>
        <topology evidence="1 8">Multi-pass membrane protein</topology>
    </subcellularLocation>
</comment>
<dbReference type="EMBL" id="AAMT01000004">
    <property type="protein sequence ID" value="EAQ13607.1"/>
    <property type="molecule type" value="Genomic_DNA"/>
</dbReference>
<dbReference type="OrthoDB" id="9783448at2"/>
<keyword evidence="3" id="KW-1003">Cell membrane</keyword>
<feature type="transmembrane region" description="Helical" evidence="9">
    <location>
        <begin position="58"/>
        <end position="77"/>
    </location>
</feature>
<keyword evidence="5 9" id="KW-0812">Transmembrane</keyword>